<evidence type="ECO:0000256" key="8">
    <source>
        <dbReference type="ARBA" id="ARBA00022729"/>
    </source>
</evidence>
<reference evidence="18" key="1">
    <citation type="journal article" date="2021" name="Nat. Commun.">
        <title>Genetic determinants of endophytism in the Arabidopsis root mycobiome.</title>
        <authorList>
            <person name="Mesny F."/>
            <person name="Miyauchi S."/>
            <person name="Thiergart T."/>
            <person name="Pickel B."/>
            <person name="Atanasova L."/>
            <person name="Karlsson M."/>
            <person name="Huettel B."/>
            <person name="Barry K.W."/>
            <person name="Haridas S."/>
            <person name="Chen C."/>
            <person name="Bauer D."/>
            <person name="Andreopoulos W."/>
            <person name="Pangilinan J."/>
            <person name="LaButti K."/>
            <person name="Riley R."/>
            <person name="Lipzen A."/>
            <person name="Clum A."/>
            <person name="Drula E."/>
            <person name="Henrissat B."/>
            <person name="Kohler A."/>
            <person name="Grigoriev I.V."/>
            <person name="Martin F.M."/>
            <person name="Hacquard S."/>
        </authorList>
    </citation>
    <scope>NUCLEOTIDE SEQUENCE</scope>
    <source>
        <strain evidence="18">MPI-CAGE-CH-0235</strain>
    </source>
</reference>
<keyword evidence="14" id="KW-0479">Metal-binding</keyword>
<feature type="transmembrane region" description="Helical" evidence="15">
    <location>
        <begin position="136"/>
        <end position="156"/>
    </location>
</feature>
<comment type="subcellular location">
    <subcellularLocation>
        <location evidence="2">Membrane</location>
        <topology evidence="2">Lipid-anchor</topology>
        <topology evidence="2">GPI-anchor</topology>
    </subcellularLocation>
    <subcellularLocation>
        <location evidence="1">Membrane</location>
        <topology evidence="1">Multi-pass membrane protein</topology>
    </subcellularLocation>
    <subcellularLocation>
        <location evidence="3">Secreted</location>
    </subcellularLocation>
</comment>
<dbReference type="OrthoDB" id="2496787at2759"/>
<feature type="disulfide bond" evidence="14">
    <location>
        <begin position="38"/>
        <end position="69"/>
    </location>
</feature>
<keyword evidence="6" id="KW-0325">Glycoprotein</keyword>
<name>A0A8K0SKW9_9HYPO</name>
<feature type="transmembrane region" description="Helical" evidence="15">
    <location>
        <begin position="260"/>
        <end position="283"/>
    </location>
</feature>
<evidence type="ECO:0000256" key="2">
    <source>
        <dbReference type="ARBA" id="ARBA00004589"/>
    </source>
</evidence>
<feature type="signal peptide" evidence="16">
    <location>
        <begin position="1"/>
        <end position="20"/>
    </location>
</feature>
<accession>A0A8K0SKW9</accession>
<evidence type="ECO:0000256" key="10">
    <source>
        <dbReference type="ARBA" id="ARBA00023136"/>
    </source>
</evidence>
<evidence type="ECO:0000256" key="1">
    <source>
        <dbReference type="ARBA" id="ARBA00004141"/>
    </source>
</evidence>
<dbReference type="Proteomes" id="UP000813444">
    <property type="component" value="Unassembled WGS sequence"/>
</dbReference>
<evidence type="ECO:0000256" key="4">
    <source>
        <dbReference type="ARBA" id="ARBA00010031"/>
    </source>
</evidence>
<evidence type="ECO:0000256" key="14">
    <source>
        <dbReference type="PROSITE-ProRule" id="PRU01356"/>
    </source>
</evidence>
<keyword evidence="10 15" id="KW-0472">Membrane</keyword>
<evidence type="ECO:0000256" key="13">
    <source>
        <dbReference type="ARBA" id="ARBA00038359"/>
    </source>
</evidence>
<evidence type="ECO:0000256" key="7">
    <source>
        <dbReference type="ARBA" id="ARBA00022692"/>
    </source>
</evidence>
<evidence type="ECO:0000313" key="18">
    <source>
        <dbReference type="EMBL" id="KAH7305925.1"/>
    </source>
</evidence>
<feature type="chain" id="PRO_5035441472" evidence="16">
    <location>
        <begin position="21"/>
        <end position="456"/>
    </location>
</feature>
<feature type="disulfide bond" evidence="14">
    <location>
        <begin position="34"/>
        <end position="74"/>
    </location>
</feature>
<dbReference type="GO" id="GO:0046872">
    <property type="term" value="F:metal ion binding"/>
    <property type="evidence" value="ECO:0007669"/>
    <property type="project" value="UniProtKB-UniRule"/>
</dbReference>
<dbReference type="InterPro" id="IPR052337">
    <property type="entry name" value="SAT4-like"/>
</dbReference>
<keyword evidence="6" id="KW-0336">GPI-anchor</keyword>
<evidence type="ECO:0000256" key="15">
    <source>
        <dbReference type="SAM" id="Phobius"/>
    </source>
</evidence>
<evidence type="ECO:0000259" key="17">
    <source>
        <dbReference type="PROSITE" id="PS52012"/>
    </source>
</evidence>
<gene>
    <name evidence="18" type="ORF">B0I35DRAFT_361564</name>
</gene>
<feature type="transmembrane region" description="Helical" evidence="15">
    <location>
        <begin position="101"/>
        <end position="124"/>
    </location>
</feature>
<feature type="domain" description="CFEM" evidence="17">
    <location>
        <begin position="6"/>
        <end position="117"/>
    </location>
</feature>
<feature type="disulfide bond" evidence="14">
    <location>
        <begin position="57"/>
        <end position="90"/>
    </location>
</feature>
<dbReference type="InterPro" id="IPR008427">
    <property type="entry name" value="Extracellular_membr_CFEM_dom"/>
</dbReference>
<keyword evidence="12" id="KW-0449">Lipoprotein</keyword>
<dbReference type="Pfam" id="PF05730">
    <property type="entry name" value="CFEM"/>
    <property type="match status" value="1"/>
</dbReference>
<feature type="transmembrane region" description="Helical" evidence="15">
    <location>
        <begin position="176"/>
        <end position="202"/>
    </location>
</feature>
<evidence type="ECO:0000313" key="19">
    <source>
        <dbReference type="Proteomes" id="UP000813444"/>
    </source>
</evidence>
<feature type="transmembrane region" description="Helical" evidence="15">
    <location>
        <begin position="214"/>
        <end position="235"/>
    </location>
</feature>
<dbReference type="InterPro" id="IPR049326">
    <property type="entry name" value="Rhodopsin_dom_fungi"/>
</dbReference>
<protein>
    <submittedName>
        <fullName evidence="18">CFEM domain-containing protein</fullName>
    </submittedName>
</protein>
<feature type="transmembrane region" description="Helical" evidence="15">
    <location>
        <begin position="295"/>
        <end position="314"/>
    </location>
</feature>
<comment type="similarity">
    <text evidence="4">Belongs to the RBT5 family.</text>
</comment>
<dbReference type="AlphaFoldDB" id="A0A8K0SKW9"/>
<comment type="caution">
    <text evidence="18">The sequence shown here is derived from an EMBL/GenBank/DDBJ whole genome shotgun (WGS) entry which is preliminary data.</text>
</comment>
<evidence type="ECO:0000256" key="16">
    <source>
        <dbReference type="SAM" id="SignalP"/>
    </source>
</evidence>
<evidence type="ECO:0000256" key="3">
    <source>
        <dbReference type="ARBA" id="ARBA00004613"/>
    </source>
</evidence>
<evidence type="ECO:0000256" key="11">
    <source>
        <dbReference type="ARBA" id="ARBA00023157"/>
    </source>
</evidence>
<evidence type="ECO:0000256" key="12">
    <source>
        <dbReference type="ARBA" id="ARBA00023288"/>
    </source>
</evidence>
<keyword evidence="11 14" id="KW-1015">Disulfide bond</keyword>
<dbReference type="PROSITE" id="PS52012">
    <property type="entry name" value="CFEM"/>
    <property type="match status" value="1"/>
</dbReference>
<dbReference type="GO" id="GO:0005576">
    <property type="term" value="C:extracellular region"/>
    <property type="evidence" value="ECO:0007669"/>
    <property type="project" value="UniProtKB-SubCell"/>
</dbReference>
<dbReference type="PANTHER" id="PTHR33048:SF143">
    <property type="entry name" value="EXTRACELLULAR MEMBRANE PROTEIN CFEM DOMAIN-CONTAINING PROTEIN-RELATED"/>
    <property type="match status" value="1"/>
</dbReference>
<keyword evidence="14" id="KW-0408">Iron</keyword>
<keyword evidence="14" id="KW-0349">Heme</keyword>
<feature type="binding site" description="axial binding residue" evidence="14">
    <location>
        <position position="52"/>
    </location>
    <ligand>
        <name>heme</name>
        <dbReference type="ChEBI" id="CHEBI:30413"/>
    </ligand>
    <ligandPart>
        <name>Fe</name>
        <dbReference type="ChEBI" id="CHEBI:18248"/>
    </ligandPart>
</feature>
<proteinExistence type="inferred from homology"/>
<keyword evidence="8 16" id="KW-0732">Signal</keyword>
<dbReference type="GO" id="GO:0098552">
    <property type="term" value="C:side of membrane"/>
    <property type="evidence" value="ECO:0007669"/>
    <property type="project" value="UniProtKB-KW"/>
</dbReference>
<sequence>MPSLLNTVLFLVAALPAALAQTSTDNPLAIFPECAQPCVGNALSAGLCDPTDKVCTCTDPVFQQNVSVCVAMSCQIPDSLSMRNTSLANCGVVPRDRAAELINVTVSMAVLSGLFVLIRFVYKIFYAQMDLGLDDWMVLATVVFIVPSAAITLHGTTPNGLGRDIWTLQPVQITHLLMFFYNMAYLYFIQCTLLKLSIIAFYMRIFPAQGVQRVLWGTFIFTAIWGITFVFTTIFQCKPINYFWTKWDGLHEGHCADANAITWVHAALSITLDFWSLLIPMWQLRKLHLHWKKKIPVALMFCLGTFITVVSIIRLQSLIHFAATSNVSWEFYDISLWSTIEICVGIITICLPTLRIILVKFFPALSGSSYGSKGAYYNQRSGGSGVVRSGISRSRHEASVAAANRTHPENDADSPTGIRFQKSFAVQYSDNDETSLVAMNDLEQPPKKTWQPNRAR</sequence>
<feature type="disulfide bond" evidence="14">
    <location>
        <begin position="48"/>
        <end position="55"/>
    </location>
</feature>
<organism evidence="18 19">
    <name type="scientific">Stachybotrys elegans</name>
    <dbReference type="NCBI Taxonomy" id="80388"/>
    <lineage>
        <taxon>Eukaryota</taxon>
        <taxon>Fungi</taxon>
        <taxon>Dikarya</taxon>
        <taxon>Ascomycota</taxon>
        <taxon>Pezizomycotina</taxon>
        <taxon>Sordariomycetes</taxon>
        <taxon>Hypocreomycetidae</taxon>
        <taxon>Hypocreales</taxon>
        <taxon>Stachybotryaceae</taxon>
        <taxon>Stachybotrys</taxon>
    </lineage>
</organism>
<keyword evidence="5" id="KW-0964">Secreted</keyword>
<evidence type="ECO:0000256" key="6">
    <source>
        <dbReference type="ARBA" id="ARBA00022622"/>
    </source>
</evidence>
<comment type="similarity">
    <text evidence="13">Belongs to the SAT4 family.</text>
</comment>
<keyword evidence="19" id="KW-1185">Reference proteome</keyword>
<feature type="transmembrane region" description="Helical" evidence="15">
    <location>
        <begin position="334"/>
        <end position="358"/>
    </location>
</feature>
<dbReference type="PANTHER" id="PTHR33048">
    <property type="entry name" value="PTH11-LIKE INTEGRAL MEMBRANE PROTEIN (AFU_ORTHOLOGUE AFUA_5G11245)"/>
    <property type="match status" value="1"/>
</dbReference>
<evidence type="ECO:0000256" key="5">
    <source>
        <dbReference type="ARBA" id="ARBA00022525"/>
    </source>
</evidence>
<dbReference type="EMBL" id="JAGPNK010000017">
    <property type="protein sequence ID" value="KAH7305925.1"/>
    <property type="molecule type" value="Genomic_DNA"/>
</dbReference>
<keyword evidence="9 15" id="KW-1133">Transmembrane helix</keyword>
<keyword evidence="7 15" id="KW-0812">Transmembrane</keyword>
<evidence type="ECO:0000256" key="9">
    <source>
        <dbReference type="ARBA" id="ARBA00022989"/>
    </source>
</evidence>
<dbReference type="Pfam" id="PF20684">
    <property type="entry name" value="Fung_rhodopsin"/>
    <property type="match status" value="1"/>
</dbReference>